<keyword evidence="2" id="KW-0479">Metal-binding</keyword>
<name>A0ABZ0HWK3_9HYPH</name>
<accession>A0ABZ0HWK3</accession>
<dbReference type="PROSITE" id="PS00903">
    <property type="entry name" value="CYT_DCMP_DEAMINASES_1"/>
    <property type="match status" value="1"/>
</dbReference>
<dbReference type="InterPro" id="IPR016192">
    <property type="entry name" value="APOBEC/CMP_deaminase_Zn-bd"/>
</dbReference>
<comment type="similarity">
    <text evidence="1">Belongs to the cytidine and deoxycytidylate deaminase family.</text>
</comment>
<organism evidence="6 7">
    <name type="scientific">Methylocapsa polymorpha</name>
    <dbReference type="NCBI Taxonomy" id="3080828"/>
    <lineage>
        <taxon>Bacteria</taxon>
        <taxon>Pseudomonadati</taxon>
        <taxon>Pseudomonadota</taxon>
        <taxon>Alphaproteobacteria</taxon>
        <taxon>Hyphomicrobiales</taxon>
        <taxon>Beijerinckiaceae</taxon>
        <taxon>Methylocapsa</taxon>
    </lineage>
</organism>
<dbReference type="PANTHER" id="PTHR11086">
    <property type="entry name" value="DEOXYCYTIDYLATE DEAMINASE-RELATED"/>
    <property type="match status" value="1"/>
</dbReference>
<dbReference type="Proteomes" id="UP001626536">
    <property type="component" value="Chromosome"/>
</dbReference>
<dbReference type="NCBIfam" id="NF041025">
    <property type="entry name" value="antiphage_deaminase"/>
    <property type="match status" value="1"/>
</dbReference>
<evidence type="ECO:0000313" key="6">
    <source>
        <dbReference type="EMBL" id="WOJ90271.1"/>
    </source>
</evidence>
<dbReference type="InterPro" id="IPR027417">
    <property type="entry name" value="P-loop_NTPase"/>
</dbReference>
<evidence type="ECO:0000256" key="1">
    <source>
        <dbReference type="ARBA" id="ARBA00006576"/>
    </source>
</evidence>
<proteinExistence type="inferred from homology"/>
<protein>
    <submittedName>
        <fullName evidence="6">Anti-phage dCTP deaminase</fullName>
    </submittedName>
</protein>
<dbReference type="InterPro" id="IPR002125">
    <property type="entry name" value="CMP_dCMP_dom"/>
</dbReference>
<keyword evidence="4" id="KW-0862">Zinc</keyword>
<dbReference type="EMBL" id="CP136862">
    <property type="protein sequence ID" value="WOJ90271.1"/>
    <property type="molecule type" value="Genomic_DNA"/>
</dbReference>
<feature type="domain" description="CMP/dCMP-type deaminase" evidence="5">
    <location>
        <begin position="194"/>
        <end position="354"/>
    </location>
</feature>
<dbReference type="Gene3D" id="3.40.140.10">
    <property type="entry name" value="Cytidine Deaminase, domain 2"/>
    <property type="match status" value="1"/>
</dbReference>
<gene>
    <name evidence="6" type="ORF">RZS28_02925</name>
</gene>
<sequence length="450" mass="50683">MATILNCDFHYETHKIRVSKLINDNCSKIGEQAVNDSDSERIEKLQKYGNELRAKFGNNILSEYAIEIIHGARENDELAENVRKCWIIDSLKHPEEAAVLNEVYGDCFWLIAVFAPEDVRLKRLKDLHSNLSYIEQIKKTDFDEGSDVGQSVKDVLPYADMFIRNDKFNKVSLEASVRRFLDLIFGIGINTPTRHESAMLAAEAQSARSACLSRRVGAIIISAEGEQIGQGCNDVPKYHGGIYESEPHVDDNRCYNWVGQICHNDKHKEIIYDQIEKIVNAEKLDEFRKLISRTDIKNLIEFSRAVHAEMEAILSVARAGKSGLIGSSLYSTTFPCHSCARHIVASGVSHVFYIEAYPKSLALDLHHDTISTLEADEGKKVLFLQYEGASPKGYNRVFSIKSERKKAGKLIHLERATARPMRAPPIDGLATREKLAMARFKRLEEGGPSD</sequence>
<evidence type="ECO:0000256" key="3">
    <source>
        <dbReference type="ARBA" id="ARBA00022801"/>
    </source>
</evidence>
<keyword evidence="7" id="KW-1185">Reference proteome</keyword>
<dbReference type="RefSeq" id="WP_407339717.1">
    <property type="nucleotide sequence ID" value="NZ_CP136862.1"/>
</dbReference>
<dbReference type="PANTHER" id="PTHR11086:SF18">
    <property type="entry name" value="DEOXYCYTIDYLATE DEAMINASE"/>
    <property type="match status" value="1"/>
</dbReference>
<keyword evidence="3" id="KW-0378">Hydrolase</keyword>
<dbReference type="InterPro" id="IPR015517">
    <property type="entry name" value="dCMP_deaminase-rel"/>
</dbReference>
<dbReference type="SUPFAM" id="SSF53927">
    <property type="entry name" value="Cytidine deaminase-like"/>
    <property type="match status" value="1"/>
</dbReference>
<dbReference type="InterPro" id="IPR016193">
    <property type="entry name" value="Cytidine_deaminase-like"/>
</dbReference>
<evidence type="ECO:0000313" key="7">
    <source>
        <dbReference type="Proteomes" id="UP001626536"/>
    </source>
</evidence>
<evidence type="ECO:0000256" key="2">
    <source>
        <dbReference type="ARBA" id="ARBA00022723"/>
    </source>
</evidence>
<dbReference type="Gene3D" id="3.40.50.300">
    <property type="entry name" value="P-loop containing nucleotide triphosphate hydrolases"/>
    <property type="match status" value="1"/>
</dbReference>
<dbReference type="Pfam" id="PF00383">
    <property type="entry name" value="dCMP_cyt_deam_1"/>
    <property type="match status" value="1"/>
</dbReference>
<evidence type="ECO:0000256" key="4">
    <source>
        <dbReference type="ARBA" id="ARBA00022833"/>
    </source>
</evidence>
<evidence type="ECO:0000259" key="5">
    <source>
        <dbReference type="Pfam" id="PF00383"/>
    </source>
</evidence>
<reference evidence="6 7" key="1">
    <citation type="submission" date="2023-10" db="EMBL/GenBank/DDBJ databases">
        <title>Novel methanotroph of the genus Methylocapsa from a subarctic wetland.</title>
        <authorList>
            <person name="Belova S.E."/>
            <person name="Oshkin I.Y."/>
            <person name="Miroshnikov K."/>
            <person name="Dedysh S.N."/>
        </authorList>
    </citation>
    <scope>NUCLEOTIDE SEQUENCE [LARGE SCALE GENOMIC DNA]</scope>
    <source>
        <strain evidence="6 7">RX1</strain>
    </source>
</reference>